<feature type="region of interest" description="Disordered" evidence="2">
    <location>
        <begin position="1"/>
        <end position="226"/>
    </location>
</feature>
<gene>
    <name evidence="4" type="ORF">EW146_g956</name>
</gene>
<evidence type="ECO:0000259" key="3">
    <source>
        <dbReference type="PROSITE" id="PS01031"/>
    </source>
</evidence>
<dbReference type="Gene3D" id="2.60.40.790">
    <property type="match status" value="1"/>
</dbReference>
<evidence type="ECO:0000256" key="2">
    <source>
        <dbReference type="SAM" id="MobiDB-lite"/>
    </source>
</evidence>
<dbReference type="InterPro" id="IPR002068">
    <property type="entry name" value="A-crystallin/Hsp20_dom"/>
</dbReference>
<dbReference type="CDD" id="cd06464">
    <property type="entry name" value="ACD_sHsps-like"/>
    <property type="match status" value="1"/>
</dbReference>
<dbReference type="SUPFAM" id="SSF49764">
    <property type="entry name" value="HSP20-like chaperones"/>
    <property type="match status" value="1"/>
</dbReference>
<feature type="compositionally biased region" description="Pro residues" evidence="2">
    <location>
        <begin position="190"/>
        <end position="216"/>
    </location>
</feature>
<evidence type="ECO:0000313" key="5">
    <source>
        <dbReference type="Proteomes" id="UP000310158"/>
    </source>
</evidence>
<feature type="compositionally biased region" description="Low complexity" evidence="2">
    <location>
        <begin position="16"/>
        <end position="31"/>
    </location>
</feature>
<dbReference type="PROSITE" id="PS01031">
    <property type="entry name" value="SHSP"/>
    <property type="match status" value="1"/>
</dbReference>
<comment type="similarity">
    <text evidence="1">Belongs to the small heat shock protein (HSP20) family.</text>
</comment>
<accession>A0A4S4M5W2</accession>
<comment type="caution">
    <text evidence="4">The sequence shown here is derived from an EMBL/GenBank/DDBJ whole genome shotgun (WGS) entry which is preliminary data.</text>
</comment>
<evidence type="ECO:0000256" key="1">
    <source>
        <dbReference type="PROSITE-ProRule" id="PRU00285"/>
    </source>
</evidence>
<dbReference type="Proteomes" id="UP000310158">
    <property type="component" value="Unassembled WGS sequence"/>
</dbReference>
<dbReference type="OrthoDB" id="1431247at2759"/>
<name>A0A4S4M5W2_9AGAM</name>
<evidence type="ECO:0000313" key="4">
    <source>
        <dbReference type="EMBL" id="THH20415.1"/>
    </source>
</evidence>
<feature type="compositionally biased region" description="Polar residues" evidence="2">
    <location>
        <begin position="73"/>
        <end position="101"/>
    </location>
</feature>
<feature type="compositionally biased region" description="Polar residues" evidence="2">
    <location>
        <begin position="120"/>
        <end position="156"/>
    </location>
</feature>
<dbReference type="AlphaFoldDB" id="A0A4S4M5W2"/>
<sequence length="331" mass="35620">MLNQGGGFNQHSPSSDAPANPDNVAAPPNDASTSPPHVQHQEQHAATPNSVFPFGRPFSTPTAGSQPMVPQGRFNSPGASSPTWYDRTSTASLPPSSQTPYYTLPTMLPNSEGGRDVAQGASSTVGWTQDSSSNTRQPPAASSQNRVYSSSASTMSYAPPPPYTPHMSATAMDRATSEYSPVSPVDRRPPTPPPTNPSRTLPPPAPPTILAPPPATPGQMRNTAPHEPFLAHAPPPPDSWIAVETMPREYTLVVRLPGFARDGITLATRRRRILHLVADSWEPGGGHFERRISFGYDADLAQVRAEFDGELLRVIIPRRTPSLTWFGEARE</sequence>
<feature type="domain" description="SHSP" evidence="3">
    <location>
        <begin position="232"/>
        <end position="331"/>
    </location>
</feature>
<proteinExistence type="inferred from homology"/>
<keyword evidence="5" id="KW-1185">Reference proteome</keyword>
<dbReference type="EMBL" id="SGPL01000022">
    <property type="protein sequence ID" value="THH20415.1"/>
    <property type="molecule type" value="Genomic_DNA"/>
</dbReference>
<organism evidence="4 5">
    <name type="scientific">Bondarzewia mesenterica</name>
    <dbReference type="NCBI Taxonomy" id="1095465"/>
    <lineage>
        <taxon>Eukaryota</taxon>
        <taxon>Fungi</taxon>
        <taxon>Dikarya</taxon>
        <taxon>Basidiomycota</taxon>
        <taxon>Agaricomycotina</taxon>
        <taxon>Agaricomycetes</taxon>
        <taxon>Russulales</taxon>
        <taxon>Bondarzewiaceae</taxon>
        <taxon>Bondarzewia</taxon>
    </lineage>
</organism>
<dbReference type="InterPro" id="IPR008978">
    <property type="entry name" value="HSP20-like_chaperone"/>
</dbReference>
<protein>
    <recommendedName>
        <fullName evidence="3">SHSP domain-containing protein</fullName>
    </recommendedName>
</protein>
<reference evidence="4 5" key="1">
    <citation type="submission" date="2019-02" db="EMBL/GenBank/DDBJ databases">
        <title>Genome sequencing of the rare red list fungi Bondarzewia mesenterica.</title>
        <authorList>
            <person name="Buettner E."/>
            <person name="Kellner H."/>
        </authorList>
    </citation>
    <scope>NUCLEOTIDE SEQUENCE [LARGE SCALE GENOMIC DNA]</scope>
    <source>
        <strain evidence="4 5">DSM 108281</strain>
    </source>
</reference>